<dbReference type="InterPro" id="IPR000150">
    <property type="entry name" value="Cof"/>
</dbReference>
<dbReference type="Gene3D" id="3.40.50.1000">
    <property type="entry name" value="HAD superfamily/HAD-like"/>
    <property type="match status" value="1"/>
</dbReference>
<evidence type="ECO:0000259" key="1">
    <source>
        <dbReference type="PROSITE" id="PS50943"/>
    </source>
</evidence>
<organism evidence="2 3">
    <name type="scientific">Haliovirga abyssi</name>
    <dbReference type="NCBI Taxonomy" id="2996794"/>
    <lineage>
        <taxon>Bacteria</taxon>
        <taxon>Fusobacteriati</taxon>
        <taxon>Fusobacteriota</taxon>
        <taxon>Fusobacteriia</taxon>
        <taxon>Fusobacteriales</taxon>
        <taxon>Haliovirgaceae</taxon>
        <taxon>Haliovirga</taxon>
    </lineage>
</organism>
<sequence>MKYKMLVMDMDDTLLRKDHTISERTKKAIKETQEKGVKVVLASGRPDFAMKDYAKELELDKYKSYILSFNGARIIDCHKDEIIFEQSLKKEVAHELYEISKKENMFIHTYLSDDIITEQNNEYTEIEANITGMKIKTITDFKKSIKGNVIKVLMLEDPTYLKKVSEKLHPKLSDKLNMTISKPYFLEFMDKGIDKGETLKKLANKLNINIDEIIAVGDSFNDSTMIKTAGLGVAMGNAHEEIKEIADYITDTSMNDGVAKLIEKFILKK</sequence>
<gene>
    <name evidence="2" type="ORF">HLVA_21870</name>
</gene>
<dbReference type="SFLD" id="SFLDS00003">
    <property type="entry name" value="Haloacid_Dehalogenase"/>
    <property type="match status" value="1"/>
</dbReference>
<protein>
    <submittedName>
        <fullName evidence="2">Haloacid dehalogenase</fullName>
    </submittedName>
</protein>
<evidence type="ECO:0000313" key="3">
    <source>
        <dbReference type="Proteomes" id="UP001321582"/>
    </source>
</evidence>
<dbReference type="RefSeq" id="WP_307905488.1">
    <property type="nucleotide sequence ID" value="NZ_AP027060.1"/>
</dbReference>
<dbReference type="AlphaFoldDB" id="A0AAU9DAF2"/>
<dbReference type="SUPFAM" id="SSF56784">
    <property type="entry name" value="HAD-like"/>
    <property type="match status" value="1"/>
</dbReference>
<keyword evidence="3" id="KW-1185">Reference proteome</keyword>
<dbReference type="KEGG" id="haby:HLVA_21870"/>
<dbReference type="GO" id="GO:0000287">
    <property type="term" value="F:magnesium ion binding"/>
    <property type="evidence" value="ECO:0007669"/>
    <property type="project" value="TreeGrafter"/>
</dbReference>
<evidence type="ECO:0000313" key="2">
    <source>
        <dbReference type="EMBL" id="BDU51618.1"/>
    </source>
</evidence>
<name>A0AAU9DAF2_9FUSO</name>
<geneLocation type="plasmid" evidence="2 3">
    <name>pHIC</name>
</geneLocation>
<dbReference type="Proteomes" id="UP001321582">
    <property type="component" value="Plasmid pHIC"/>
</dbReference>
<dbReference type="InterPro" id="IPR001387">
    <property type="entry name" value="Cro/C1-type_HTH"/>
</dbReference>
<dbReference type="Gene3D" id="3.30.1240.10">
    <property type="match status" value="1"/>
</dbReference>
<dbReference type="GO" id="GO:0005829">
    <property type="term" value="C:cytosol"/>
    <property type="evidence" value="ECO:0007669"/>
    <property type="project" value="TreeGrafter"/>
</dbReference>
<dbReference type="SFLD" id="SFLDG01140">
    <property type="entry name" value="C2.B:_Phosphomannomutase_and_P"/>
    <property type="match status" value="1"/>
</dbReference>
<dbReference type="PANTHER" id="PTHR10000:SF8">
    <property type="entry name" value="HAD SUPERFAMILY HYDROLASE-LIKE, TYPE 3"/>
    <property type="match status" value="1"/>
</dbReference>
<dbReference type="InterPro" id="IPR023214">
    <property type="entry name" value="HAD_sf"/>
</dbReference>
<dbReference type="Pfam" id="PF08282">
    <property type="entry name" value="Hydrolase_3"/>
    <property type="match status" value="1"/>
</dbReference>
<dbReference type="InterPro" id="IPR006379">
    <property type="entry name" value="HAD-SF_hydro_IIB"/>
</dbReference>
<proteinExistence type="predicted"/>
<reference evidence="2 3" key="1">
    <citation type="submission" date="2022-11" db="EMBL/GenBank/DDBJ databases">
        <title>Haliovirga abyssi gen. nov., sp. nov., a mesophilic fermentative bacterium isolated from the Iheya North hydrothermal field and the proposal of Haliovirgaceae fam. nov.</title>
        <authorList>
            <person name="Miyazaki U."/>
            <person name="Tame A."/>
            <person name="Miyazaki J."/>
            <person name="Takai K."/>
            <person name="Sawayama S."/>
            <person name="Kitajima M."/>
            <person name="Okamoto A."/>
            <person name="Nakagawa S."/>
        </authorList>
    </citation>
    <scope>NUCLEOTIDE SEQUENCE [LARGE SCALE GENOMIC DNA]</scope>
    <source>
        <strain evidence="2 3">IC12</strain>
        <plasmid evidence="2 3">pHIC</plasmid>
    </source>
</reference>
<accession>A0AAU9DAF2</accession>
<dbReference type="EMBL" id="AP027060">
    <property type="protein sequence ID" value="BDU51618.1"/>
    <property type="molecule type" value="Genomic_DNA"/>
</dbReference>
<feature type="domain" description="HTH cro/C1-type" evidence="1">
    <location>
        <begin position="197"/>
        <end position="213"/>
    </location>
</feature>
<dbReference type="GO" id="GO:0016791">
    <property type="term" value="F:phosphatase activity"/>
    <property type="evidence" value="ECO:0007669"/>
    <property type="project" value="TreeGrafter"/>
</dbReference>
<keyword evidence="2" id="KW-0614">Plasmid</keyword>
<dbReference type="PANTHER" id="PTHR10000">
    <property type="entry name" value="PHOSPHOSERINE PHOSPHATASE"/>
    <property type="match status" value="1"/>
</dbReference>
<dbReference type="CDD" id="cd07516">
    <property type="entry name" value="HAD_Pase"/>
    <property type="match status" value="1"/>
</dbReference>
<dbReference type="PROSITE" id="PS50943">
    <property type="entry name" value="HTH_CROC1"/>
    <property type="match status" value="1"/>
</dbReference>
<dbReference type="PROSITE" id="PS01229">
    <property type="entry name" value="COF_2"/>
    <property type="match status" value="1"/>
</dbReference>
<dbReference type="NCBIfam" id="TIGR00099">
    <property type="entry name" value="Cof-subfamily"/>
    <property type="match status" value="1"/>
</dbReference>
<dbReference type="SFLD" id="SFLDG01144">
    <property type="entry name" value="C2.B.4:_PGP_Like"/>
    <property type="match status" value="1"/>
</dbReference>
<dbReference type="InterPro" id="IPR036412">
    <property type="entry name" value="HAD-like_sf"/>
</dbReference>
<dbReference type="NCBIfam" id="TIGR01484">
    <property type="entry name" value="HAD-SF-IIB"/>
    <property type="match status" value="1"/>
</dbReference>